<dbReference type="STRING" id="180163.SAMN02745174_00721"/>
<proteinExistence type="predicted"/>
<keyword evidence="1" id="KW-0812">Transmembrane</keyword>
<keyword evidence="3" id="KW-1185">Reference proteome</keyword>
<dbReference type="AlphaFoldDB" id="A0A1T4L220"/>
<dbReference type="Proteomes" id="UP000191153">
    <property type="component" value="Unassembled WGS sequence"/>
</dbReference>
<organism evidence="2 3">
    <name type="scientific">Cetobacterium ceti</name>
    <dbReference type="NCBI Taxonomy" id="180163"/>
    <lineage>
        <taxon>Bacteria</taxon>
        <taxon>Fusobacteriati</taxon>
        <taxon>Fusobacteriota</taxon>
        <taxon>Fusobacteriia</taxon>
        <taxon>Fusobacteriales</taxon>
        <taxon>Fusobacteriaceae</taxon>
        <taxon>Cetobacterium</taxon>
    </lineage>
</organism>
<feature type="transmembrane region" description="Helical" evidence="1">
    <location>
        <begin position="361"/>
        <end position="387"/>
    </location>
</feature>
<dbReference type="OrthoDB" id="5417638at2"/>
<evidence type="ECO:0000256" key="1">
    <source>
        <dbReference type="SAM" id="Phobius"/>
    </source>
</evidence>
<dbReference type="RefSeq" id="WP_078693252.1">
    <property type="nucleotide sequence ID" value="NZ_FUWX01000005.1"/>
</dbReference>
<accession>A0A1T4L220</accession>
<evidence type="ECO:0000313" key="3">
    <source>
        <dbReference type="Proteomes" id="UP000191153"/>
    </source>
</evidence>
<name>A0A1T4L220_9FUSO</name>
<dbReference type="EMBL" id="FUWX01000005">
    <property type="protein sequence ID" value="SJZ48638.1"/>
    <property type="molecule type" value="Genomic_DNA"/>
</dbReference>
<gene>
    <name evidence="2" type="ORF">SAMN02745174_00721</name>
</gene>
<keyword evidence="1" id="KW-1133">Transmembrane helix</keyword>
<evidence type="ECO:0000313" key="2">
    <source>
        <dbReference type="EMBL" id="SJZ48638.1"/>
    </source>
</evidence>
<sequence>MAIGKERFRKALNDYYSKEVLFKLFKRYFLDWIADGYIGSNLGLFEISLISETTNKPTFLELMEQMFSKEEIFKNIYSSLPKEVKEVFEEIAWQGRFLIKDRGIYLKGEKNYDLNSDLKDEFLFFKIDGDMKKGEFLYLHNDIIRVMRKFLPKPKDYYIYATSENAKYRNSNEESIVENLKIYYDFYKQGGMQLSSSGKLLKESKNNMKKYCEIDEFYEESKDLDYLKTETIALFFFLLKEEYLTDEFMRASNIKDIVNKFLDGDLIKNDKSQYITLFLNYLKGIKNITKSKDEIKRGLQTIKDVLKEFPEEKPVSIKNIVNRILFRDDFIEIIDVEEAYSSIYINEANYERTRIMNYNKYLAYVAVPFIKSVFFILATLGVVEIYYDQPSINNSLYLKNGYLSKYDGLKFVRLTDLGKYILGMKEDYEFKFSKEEGEVYLEEDRLIATILGDAPIKTMYLEKIGHRIAPNKFKVARDSFLKGVENSEDILERIGEFKEKIADRYSQVWLEFFHDLEKKSNSVKVIPEYKVLKLQNEKELITAITKDSRFKELILKGEDYHILVKSENSEKVKELFKEYGYYVNI</sequence>
<protein>
    <submittedName>
        <fullName evidence="2">Uncharacterized protein</fullName>
    </submittedName>
</protein>
<keyword evidence="1" id="KW-0472">Membrane</keyword>
<reference evidence="2 3" key="1">
    <citation type="submission" date="2017-02" db="EMBL/GenBank/DDBJ databases">
        <authorList>
            <person name="Peterson S.W."/>
        </authorList>
    </citation>
    <scope>NUCLEOTIDE SEQUENCE [LARGE SCALE GENOMIC DNA]</scope>
    <source>
        <strain evidence="2 3">ATCC 700028</strain>
    </source>
</reference>